<feature type="chain" id="PRO_5015337374" description="peptide-methionine (R)-S-oxide reductase" evidence="7">
    <location>
        <begin position="30"/>
        <end position="175"/>
    </location>
</feature>
<evidence type="ECO:0000313" key="10">
    <source>
        <dbReference type="Proteomes" id="UP000244924"/>
    </source>
</evidence>
<organism evidence="9 10">
    <name type="scientific">Albidovulum aquaemixtae</name>
    <dbReference type="NCBI Taxonomy" id="1542388"/>
    <lineage>
        <taxon>Bacteria</taxon>
        <taxon>Pseudomonadati</taxon>
        <taxon>Pseudomonadota</taxon>
        <taxon>Alphaproteobacteria</taxon>
        <taxon>Rhodobacterales</taxon>
        <taxon>Paracoccaceae</taxon>
        <taxon>Albidovulum</taxon>
    </lineage>
</organism>
<dbReference type="AlphaFoldDB" id="A0A2R8B631"/>
<name>A0A2R8B631_9RHOB</name>
<evidence type="ECO:0000256" key="1">
    <source>
        <dbReference type="ARBA" id="ARBA00001947"/>
    </source>
</evidence>
<evidence type="ECO:0000313" key="9">
    <source>
        <dbReference type="EMBL" id="SPH17970.1"/>
    </source>
</evidence>
<keyword evidence="5 9" id="KW-0560">Oxidoreductase</keyword>
<dbReference type="OrthoDB" id="7864567at2"/>
<dbReference type="EMBL" id="OMOQ01000001">
    <property type="protein sequence ID" value="SPH17970.1"/>
    <property type="molecule type" value="Genomic_DNA"/>
</dbReference>
<proteinExistence type="predicted"/>
<protein>
    <recommendedName>
        <fullName evidence="2">peptide-methionine (R)-S-oxide reductase</fullName>
        <ecNumber evidence="2">1.8.4.12</ecNumber>
    </recommendedName>
</protein>
<evidence type="ECO:0000259" key="8">
    <source>
        <dbReference type="PROSITE" id="PS51790"/>
    </source>
</evidence>
<dbReference type="EC" id="1.8.4.12" evidence="2"/>
<dbReference type="InterPro" id="IPR006311">
    <property type="entry name" value="TAT_signal"/>
</dbReference>
<dbReference type="Proteomes" id="UP000244924">
    <property type="component" value="Unassembled WGS sequence"/>
</dbReference>
<evidence type="ECO:0000256" key="4">
    <source>
        <dbReference type="ARBA" id="ARBA00022833"/>
    </source>
</evidence>
<dbReference type="InterPro" id="IPR002579">
    <property type="entry name" value="Met_Sox_Rdtase_MsrB_dom"/>
</dbReference>
<dbReference type="Gene3D" id="2.170.150.20">
    <property type="entry name" value="Peptide methionine sulfoxide reductase"/>
    <property type="match status" value="1"/>
</dbReference>
<evidence type="ECO:0000256" key="6">
    <source>
        <dbReference type="ARBA" id="ARBA00048488"/>
    </source>
</evidence>
<reference evidence="9 10" key="1">
    <citation type="submission" date="2018-03" db="EMBL/GenBank/DDBJ databases">
        <authorList>
            <person name="Keele B.F."/>
        </authorList>
    </citation>
    <scope>NUCLEOTIDE SEQUENCE [LARGE SCALE GENOMIC DNA]</scope>
    <source>
        <strain evidence="9 10">CECT 8626</strain>
    </source>
</reference>
<dbReference type="GO" id="GO:0006979">
    <property type="term" value="P:response to oxidative stress"/>
    <property type="evidence" value="ECO:0007669"/>
    <property type="project" value="InterPro"/>
</dbReference>
<dbReference type="GO" id="GO:0046872">
    <property type="term" value="F:metal ion binding"/>
    <property type="evidence" value="ECO:0007669"/>
    <property type="project" value="UniProtKB-KW"/>
</dbReference>
<comment type="cofactor">
    <cofactor evidence="1">
        <name>Zn(2+)</name>
        <dbReference type="ChEBI" id="CHEBI:29105"/>
    </cofactor>
</comment>
<dbReference type="SUPFAM" id="SSF51316">
    <property type="entry name" value="Mss4-like"/>
    <property type="match status" value="1"/>
</dbReference>
<dbReference type="InterPro" id="IPR011057">
    <property type="entry name" value="Mss4-like_sf"/>
</dbReference>
<dbReference type="PROSITE" id="PS51790">
    <property type="entry name" value="MSRB"/>
    <property type="match status" value="1"/>
</dbReference>
<sequence length="175" mass="19394">MTRHINRRTLLKGSALTLAATPFAGAAGAAVVPGQDDFDYEVTRSEADWRAELDENEFEILRMGGTEEPKSSPLWNETRAGTYACKGCNLPVYSSHWKVEVDKGWAFFRQSAPNSLLMNIDWPADSGEDPIFARFTTIEAHCRRCGSHMGHILIVENECLHCINGASLVFTAETT</sequence>
<feature type="signal peptide" evidence="7">
    <location>
        <begin position="1"/>
        <end position="29"/>
    </location>
</feature>
<dbReference type="InterPro" id="IPR028427">
    <property type="entry name" value="Met_Sox_Rdtase_MsrB"/>
</dbReference>
<evidence type="ECO:0000256" key="7">
    <source>
        <dbReference type="SAM" id="SignalP"/>
    </source>
</evidence>
<dbReference type="RefSeq" id="WP_108852357.1">
    <property type="nucleotide sequence ID" value="NZ_OMOQ01000001.1"/>
</dbReference>
<keyword evidence="4" id="KW-0862">Zinc</keyword>
<evidence type="ECO:0000256" key="5">
    <source>
        <dbReference type="ARBA" id="ARBA00023002"/>
    </source>
</evidence>
<feature type="domain" description="MsrB" evidence="8">
    <location>
        <begin position="46"/>
        <end position="173"/>
    </location>
</feature>
<dbReference type="PROSITE" id="PS51318">
    <property type="entry name" value="TAT"/>
    <property type="match status" value="1"/>
</dbReference>
<dbReference type="PANTHER" id="PTHR46081:SF8">
    <property type="entry name" value="PEPTIDE METHIONINE SULFOXIDE REDUCTASE 2"/>
    <property type="match status" value="1"/>
</dbReference>
<dbReference type="PANTHER" id="PTHR46081">
    <property type="entry name" value="PEPTIDE METHIONINE SULFOXIDE REDUCTASE 2"/>
    <property type="match status" value="1"/>
</dbReference>
<keyword evidence="7" id="KW-0732">Signal</keyword>
<dbReference type="Pfam" id="PF01641">
    <property type="entry name" value="SelR"/>
    <property type="match status" value="1"/>
</dbReference>
<keyword evidence="3" id="KW-0479">Metal-binding</keyword>
<dbReference type="GO" id="GO:0033743">
    <property type="term" value="F:peptide-methionine (R)-S-oxide reductase activity"/>
    <property type="evidence" value="ECO:0007669"/>
    <property type="project" value="UniProtKB-EC"/>
</dbReference>
<comment type="catalytic activity">
    <reaction evidence="6">
        <text>L-methionyl-[protein] + [thioredoxin]-disulfide + H2O = L-methionyl-(R)-S-oxide-[protein] + [thioredoxin]-dithiol</text>
        <dbReference type="Rhea" id="RHEA:24164"/>
        <dbReference type="Rhea" id="RHEA-COMP:10698"/>
        <dbReference type="Rhea" id="RHEA-COMP:10700"/>
        <dbReference type="Rhea" id="RHEA-COMP:12313"/>
        <dbReference type="Rhea" id="RHEA-COMP:12314"/>
        <dbReference type="ChEBI" id="CHEBI:15377"/>
        <dbReference type="ChEBI" id="CHEBI:16044"/>
        <dbReference type="ChEBI" id="CHEBI:29950"/>
        <dbReference type="ChEBI" id="CHEBI:45764"/>
        <dbReference type="ChEBI" id="CHEBI:50058"/>
        <dbReference type="EC" id="1.8.4.12"/>
    </reaction>
</comment>
<evidence type="ECO:0000256" key="3">
    <source>
        <dbReference type="ARBA" id="ARBA00022723"/>
    </source>
</evidence>
<evidence type="ECO:0000256" key="2">
    <source>
        <dbReference type="ARBA" id="ARBA00012499"/>
    </source>
</evidence>
<accession>A0A2R8B631</accession>
<keyword evidence="10" id="KW-1185">Reference proteome</keyword>
<dbReference type="GO" id="GO:0030091">
    <property type="term" value="P:protein repair"/>
    <property type="evidence" value="ECO:0007669"/>
    <property type="project" value="InterPro"/>
</dbReference>
<gene>
    <name evidence="9" type="primary">msrB_1</name>
    <name evidence="9" type="ORF">DEA8626_01499</name>
</gene>